<dbReference type="AlphaFoldDB" id="A0A5A5U0J3"/>
<dbReference type="Proteomes" id="UP000323274">
    <property type="component" value="Unassembled WGS sequence"/>
</dbReference>
<protein>
    <submittedName>
        <fullName evidence="1">Uncharacterized protein</fullName>
    </submittedName>
</protein>
<gene>
    <name evidence="1" type="ORF">LCIT_07980</name>
</gene>
<dbReference type="EMBL" id="BJJW01000005">
    <property type="protein sequence ID" value="GDZ83556.1"/>
    <property type="molecule type" value="Genomic_DNA"/>
</dbReference>
<dbReference type="RefSeq" id="WP_004904787.1">
    <property type="nucleotide sequence ID" value="NZ_BJJW01000005.1"/>
</dbReference>
<name>A0A5A5U0J3_LEUCI</name>
<sequence length="85" mass="9529">MIKITNIETHAINRIANPQKNHLDDIVIPDFHADSKQAMAEYIIAVYDLGSLDGVKQTSSPHVLAFSYLTNNQISHLTAKIQQEK</sequence>
<organism evidence="1 2">
    <name type="scientific">Leuconostoc citreum</name>
    <dbReference type="NCBI Taxonomy" id="33964"/>
    <lineage>
        <taxon>Bacteria</taxon>
        <taxon>Bacillati</taxon>
        <taxon>Bacillota</taxon>
        <taxon>Bacilli</taxon>
        <taxon>Lactobacillales</taxon>
        <taxon>Lactobacillaceae</taxon>
        <taxon>Leuconostoc</taxon>
    </lineage>
</organism>
<accession>A0A5A5U0J3</accession>
<dbReference type="GeneID" id="61101633"/>
<reference evidence="1 2" key="1">
    <citation type="submission" date="2019-04" db="EMBL/GenBank/DDBJ databases">
        <title>A pseudo-fructophilic Leuconostoc citreum strain F192-5 isolated from peel of satsuma mandarin: the first report for isolation and characterization of strain-dependent fructophilic-like characteristics.</title>
        <authorList>
            <person name="Maeno S."/>
            <person name="Tanizawa Y."/>
            <person name="Kajikawa A."/>
            <person name="Kanesaki Y."/>
            <person name="Kubota E."/>
            <person name="Arita M."/>
            <person name="Leon D."/>
            <person name="Endo A."/>
        </authorList>
    </citation>
    <scope>NUCLEOTIDE SEQUENCE [LARGE SCALE GENOMIC DNA]</scope>
    <source>
        <strain evidence="1 2">F192-5</strain>
    </source>
</reference>
<evidence type="ECO:0000313" key="2">
    <source>
        <dbReference type="Proteomes" id="UP000323274"/>
    </source>
</evidence>
<evidence type="ECO:0000313" key="1">
    <source>
        <dbReference type="EMBL" id="GDZ83556.1"/>
    </source>
</evidence>
<proteinExistence type="predicted"/>
<comment type="caution">
    <text evidence="1">The sequence shown here is derived from an EMBL/GenBank/DDBJ whole genome shotgun (WGS) entry which is preliminary data.</text>
</comment>